<feature type="chain" id="PRO_5045598932" description="Phosphatidic acid phosphatase type 2/haloperoxidase domain-containing protein" evidence="7">
    <location>
        <begin position="25"/>
        <end position="285"/>
    </location>
</feature>
<evidence type="ECO:0000256" key="3">
    <source>
        <dbReference type="ARBA" id="ARBA00022692"/>
    </source>
</evidence>
<dbReference type="PANTHER" id="PTHR14969">
    <property type="entry name" value="SPHINGOSINE-1-PHOSPHATE PHOSPHOHYDROLASE"/>
    <property type="match status" value="1"/>
</dbReference>
<organism evidence="9 10">
    <name type="scientific">Flavobacterium suaedae</name>
    <dbReference type="NCBI Taxonomy" id="1767027"/>
    <lineage>
        <taxon>Bacteria</taxon>
        <taxon>Pseudomonadati</taxon>
        <taxon>Bacteroidota</taxon>
        <taxon>Flavobacteriia</taxon>
        <taxon>Flavobacteriales</taxon>
        <taxon>Flavobacteriaceae</taxon>
        <taxon>Flavobacterium</taxon>
    </lineage>
</organism>
<keyword evidence="10" id="KW-1185">Reference proteome</keyword>
<evidence type="ECO:0000256" key="6">
    <source>
        <dbReference type="ARBA" id="ARBA00023136"/>
    </source>
</evidence>
<sequence>MNIFKYRKVLFLWSALLCTLYSFSQDTISTAEIEKVKPTIWQNLKSDALNMYGGIKYAYTRPLHWEKNDFYTLGASVAGTAILFATDQETSDFMRRQRDDIPQEISDYGWAMGSPGYNYSITGSVYILGLVTKQEKIRKTGVLLFSSALASGVLQTITKNIIGRSRPDKERGQYHFTPFSKDAGAHSFPSGHAMLSFTTAYAIGKQFKSPWIKGGIYALGLVTPVSRVWQGAHWLSDVTVGVGLSILIVDSIDHYLQQKDIYKPEKKVSWNLRFGTNTIGVVGTF</sequence>
<keyword evidence="3" id="KW-0812">Transmembrane</keyword>
<evidence type="ECO:0000256" key="4">
    <source>
        <dbReference type="ARBA" id="ARBA00022801"/>
    </source>
</evidence>
<dbReference type="CDD" id="cd01610">
    <property type="entry name" value="PAP2_like"/>
    <property type="match status" value="1"/>
</dbReference>
<evidence type="ECO:0000256" key="1">
    <source>
        <dbReference type="ARBA" id="ARBA00004651"/>
    </source>
</evidence>
<accession>A0ABQ1JKR6</accession>
<keyword evidence="2" id="KW-1003">Cell membrane</keyword>
<keyword evidence="4" id="KW-0378">Hydrolase</keyword>
<dbReference type="InterPro" id="IPR036938">
    <property type="entry name" value="PAP2/HPO_sf"/>
</dbReference>
<dbReference type="Pfam" id="PF01569">
    <property type="entry name" value="PAP2"/>
    <property type="match status" value="1"/>
</dbReference>
<evidence type="ECO:0000259" key="8">
    <source>
        <dbReference type="SMART" id="SM00014"/>
    </source>
</evidence>
<dbReference type="InterPro" id="IPR000326">
    <property type="entry name" value="PAP2/HPO"/>
</dbReference>
<dbReference type="SUPFAM" id="SSF48317">
    <property type="entry name" value="Acid phosphatase/Vanadium-dependent haloperoxidase"/>
    <property type="match status" value="1"/>
</dbReference>
<gene>
    <name evidence="9" type="ORF">GCM10007424_06970</name>
</gene>
<proteinExistence type="predicted"/>
<feature type="signal peptide" evidence="7">
    <location>
        <begin position="1"/>
        <end position="24"/>
    </location>
</feature>
<feature type="domain" description="Phosphatidic acid phosphatase type 2/haloperoxidase" evidence="8">
    <location>
        <begin position="140"/>
        <end position="253"/>
    </location>
</feature>
<evidence type="ECO:0000313" key="9">
    <source>
        <dbReference type="EMBL" id="GGB69602.1"/>
    </source>
</evidence>
<dbReference type="SMART" id="SM00014">
    <property type="entry name" value="acidPPc"/>
    <property type="match status" value="1"/>
</dbReference>
<keyword evidence="7" id="KW-0732">Signal</keyword>
<comment type="subcellular location">
    <subcellularLocation>
        <location evidence="1">Cell membrane</location>
        <topology evidence="1">Multi-pass membrane protein</topology>
    </subcellularLocation>
</comment>
<evidence type="ECO:0000256" key="2">
    <source>
        <dbReference type="ARBA" id="ARBA00022475"/>
    </source>
</evidence>
<dbReference type="PANTHER" id="PTHR14969:SF62">
    <property type="entry name" value="DECAPRENYLPHOSPHORYL-5-PHOSPHORIBOSE PHOSPHATASE RV3807C-RELATED"/>
    <property type="match status" value="1"/>
</dbReference>
<dbReference type="EMBL" id="BMJE01000002">
    <property type="protein sequence ID" value="GGB69602.1"/>
    <property type="molecule type" value="Genomic_DNA"/>
</dbReference>
<dbReference type="Gene3D" id="1.20.144.10">
    <property type="entry name" value="Phosphatidic acid phosphatase type 2/haloperoxidase"/>
    <property type="match status" value="1"/>
</dbReference>
<reference evidence="10" key="1">
    <citation type="journal article" date="2019" name="Int. J. Syst. Evol. Microbiol.">
        <title>The Global Catalogue of Microorganisms (GCM) 10K type strain sequencing project: providing services to taxonomists for standard genome sequencing and annotation.</title>
        <authorList>
            <consortium name="The Broad Institute Genomics Platform"/>
            <consortium name="The Broad Institute Genome Sequencing Center for Infectious Disease"/>
            <person name="Wu L."/>
            <person name="Ma J."/>
        </authorList>
    </citation>
    <scope>NUCLEOTIDE SEQUENCE [LARGE SCALE GENOMIC DNA]</scope>
    <source>
        <strain evidence="10">CGMCC 1.15461</strain>
    </source>
</reference>
<evidence type="ECO:0000313" key="10">
    <source>
        <dbReference type="Proteomes" id="UP000615760"/>
    </source>
</evidence>
<keyword evidence="6" id="KW-0472">Membrane</keyword>
<comment type="caution">
    <text evidence="9">The sequence shown here is derived from an EMBL/GenBank/DDBJ whole genome shotgun (WGS) entry which is preliminary data.</text>
</comment>
<name>A0ABQ1JKR6_9FLAO</name>
<evidence type="ECO:0000256" key="5">
    <source>
        <dbReference type="ARBA" id="ARBA00022989"/>
    </source>
</evidence>
<dbReference type="Proteomes" id="UP000615760">
    <property type="component" value="Unassembled WGS sequence"/>
</dbReference>
<evidence type="ECO:0000256" key="7">
    <source>
        <dbReference type="SAM" id="SignalP"/>
    </source>
</evidence>
<protein>
    <recommendedName>
        <fullName evidence="8">Phosphatidic acid phosphatase type 2/haloperoxidase domain-containing protein</fullName>
    </recommendedName>
</protein>
<dbReference type="RefSeq" id="WP_229665885.1">
    <property type="nucleotide sequence ID" value="NZ_BMJE01000002.1"/>
</dbReference>
<keyword evidence="5" id="KW-1133">Transmembrane helix</keyword>